<organism evidence="4 5">
    <name type="scientific">Thermanaerovibrio velox DSM 12556</name>
    <dbReference type="NCBI Taxonomy" id="926567"/>
    <lineage>
        <taxon>Bacteria</taxon>
        <taxon>Thermotogati</taxon>
        <taxon>Synergistota</taxon>
        <taxon>Synergistia</taxon>
        <taxon>Synergistales</taxon>
        <taxon>Synergistaceae</taxon>
        <taxon>Thermanaerovibrio</taxon>
    </lineage>
</organism>
<dbReference type="HOGENOM" id="CLU_018816_1_2_0"/>
<dbReference type="Pfam" id="PF25973">
    <property type="entry name" value="BSH_CzcB"/>
    <property type="match status" value="1"/>
</dbReference>
<accession>H0UPJ3</accession>
<evidence type="ECO:0000259" key="3">
    <source>
        <dbReference type="Pfam" id="PF25973"/>
    </source>
</evidence>
<dbReference type="Gene3D" id="1.10.287.470">
    <property type="entry name" value="Helix hairpin bin"/>
    <property type="match status" value="1"/>
</dbReference>
<dbReference type="Pfam" id="PF25954">
    <property type="entry name" value="Beta-barrel_RND_2"/>
    <property type="match status" value="1"/>
</dbReference>
<keyword evidence="5" id="KW-1185">Reference proteome</keyword>
<dbReference type="NCBIfam" id="TIGR01730">
    <property type="entry name" value="RND_mfp"/>
    <property type="match status" value="1"/>
</dbReference>
<evidence type="ECO:0000313" key="4">
    <source>
        <dbReference type="EMBL" id="EHM09540.1"/>
    </source>
</evidence>
<dbReference type="FunFam" id="2.40.30.170:FF:000010">
    <property type="entry name" value="Efflux RND transporter periplasmic adaptor subunit"/>
    <property type="match status" value="1"/>
</dbReference>
<dbReference type="InterPro" id="IPR058647">
    <property type="entry name" value="BSH_CzcB-like"/>
</dbReference>
<proteinExistence type="inferred from homology"/>
<evidence type="ECO:0000259" key="2">
    <source>
        <dbReference type="Pfam" id="PF25954"/>
    </source>
</evidence>
<dbReference type="InterPro" id="IPR006143">
    <property type="entry name" value="RND_pump_MFP"/>
</dbReference>
<dbReference type="STRING" id="926567.TheveDRAFT_0373"/>
<protein>
    <submittedName>
        <fullName evidence="4">RND family efflux transporter, MFP subunit</fullName>
    </submittedName>
</protein>
<dbReference type="EMBL" id="CM001377">
    <property type="protein sequence ID" value="EHM09540.1"/>
    <property type="molecule type" value="Genomic_DNA"/>
</dbReference>
<evidence type="ECO:0000313" key="5">
    <source>
        <dbReference type="Proteomes" id="UP000005730"/>
    </source>
</evidence>
<dbReference type="SUPFAM" id="SSF111369">
    <property type="entry name" value="HlyD-like secretion proteins"/>
    <property type="match status" value="1"/>
</dbReference>
<dbReference type="PANTHER" id="PTHR30469:SF15">
    <property type="entry name" value="HLYD FAMILY OF SECRETION PROTEINS"/>
    <property type="match status" value="1"/>
</dbReference>
<evidence type="ECO:0000256" key="1">
    <source>
        <dbReference type="ARBA" id="ARBA00009477"/>
    </source>
</evidence>
<dbReference type="InterPro" id="IPR058792">
    <property type="entry name" value="Beta-barrel_RND_2"/>
</dbReference>
<dbReference type="GO" id="GO:0015562">
    <property type="term" value="F:efflux transmembrane transporter activity"/>
    <property type="evidence" value="ECO:0007669"/>
    <property type="project" value="TreeGrafter"/>
</dbReference>
<sequence length="389" mass="42252">MIGKNGRFTIKGGKGIAAAVAVILVAAFLMVRASGRDSAKPKTHTPKGEPTPVVRTVQPKEDVYLDTLEAVSTLEALEDAIISPKVTGRIVRMSAKPGQRVRKGQVLALLDYSSQEAQVNASYSQLKASQSAVLQAKASLDDASRELERYEKLFKEGYATRQELDKRKTALDQARASYRQALANAGASASALSAQRINRQDYIITAPMDGVVLDDYGMAPGTLASPSTPVFRVANLKALKGTVKLPETEIRYLKEGMEARVVSEALGDEKVFKGRLSTIYPYVDTSTRTVKVQVIIQDPKDLRPGMLARVTFIKGSQKGLVIPSDAVRDGTVMVLEKETVKPVKVKLGKDREGLVMVTHGLSLDQRVIAPYPEDLSEGDKAIDQGDKRN</sequence>
<dbReference type="Gene3D" id="2.40.50.100">
    <property type="match status" value="1"/>
</dbReference>
<name>H0UPJ3_9BACT</name>
<dbReference type="eggNOG" id="COG0845">
    <property type="taxonomic scope" value="Bacteria"/>
</dbReference>
<feature type="domain" description="CusB-like beta-barrel" evidence="2">
    <location>
        <begin position="243"/>
        <end position="313"/>
    </location>
</feature>
<feature type="domain" description="CzcB-like barrel-sandwich hybrid" evidence="3">
    <location>
        <begin position="80"/>
        <end position="235"/>
    </location>
</feature>
<dbReference type="GO" id="GO:1990281">
    <property type="term" value="C:efflux pump complex"/>
    <property type="evidence" value="ECO:0007669"/>
    <property type="project" value="TreeGrafter"/>
</dbReference>
<dbReference type="Gene3D" id="2.40.30.170">
    <property type="match status" value="1"/>
</dbReference>
<dbReference type="AlphaFoldDB" id="H0UPJ3"/>
<gene>
    <name evidence="4" type="ORF">TheveDRAFT_0373</name>
</gene>
<dbReference type="PANTHER" id="PTHR30469">
    <property type="entry name" value="MULTIDRUG RESISTANCE PROTEIN MDTA"/>
    <property type="match status" value="1"/>
</dbReference>
<reference evidence="4 5" key="1">
    <citation type="submission" date="2011-10" db="EMBL/GenBank/DDBJ databases">
        <title>The Noncontiguous Finished genome of Thermanaerovibrio velox DSM 12556.</title>
        <authorList>
            <consortium name="US DOE Joint Genome Institute (JGI-PGF)"/>
            <person name="Lucas S."/>
            <person name="Copeland A."/>
            <person name="Lapidus A."/>
            <person name="Glavina del Rio T."/>
            <person name="Dalin E."/>
            <person name="Tice H."/>
            <person name="Bruce D."/>
            <person name="Goodwin L."/>
            <person name="Pitluck S."/>
            <person name="Peters L."/>
            <person name="Mikhailova N."/>
            <person name="Teshima H."/>
            <person name="Kyrpides N."/>
            <person name="Mavromatis K."/>
            <person name="Ivanova N."/>
            <person name="Markowitz V."/>
            <person name="Cheng J.-F."/>
            <person name="Hugenholtz P."/>
            <person name="Woyke T."/>
            <person name="Wu D."/>
            <person name="Spring S."/>
            <person name="Brambilla E.-M."/>
            <person name="Klenk H.-P."/>
            <person name="Eisen J.A."/>
        </authorList>
    </citation>
    <scope>NUCLEOTIDE SEQUENCE [LARGE SCALE GENOMIC DNA]</scope>
    <source>
        <strain evidence="4 5">DSM 12556</strain>
    </source>
</reference>
<dbReference type="Gene3D" id="2.40.420.20">
    <property type="match status" value="1"/>
</dbReference>
<comment type="similarity">
    <text evidence="1">Belongs to the membrane fusion protein (MFP) (TC 8.A.1) family.</text>
</comment>
<dbReference type="Proteomes" id="UP000005730">
    <property type="component" value="Chromosome"/>
</dbReference>